<dbReference type="SUPFAM" id="SSF49879">
    <property type="entry name" value="SMAD/FHA domain"/>
    <property type="match status" value="1"/>
</dbReference>
<dbReference type="Gene3D" id="2.60.200.20">
    <property type="match status" value="1"/>
</dbReference>
<reference evidence="3 4" key="1">
    <citation type="submission" date="2022-07" db="EMBL/GenBank/DDBJ databases">
        <title>Genome-wide signatures of adaptation to extreme environments.</title>
        <authorList>
            <person name="Cho C.H."/>
            <person name="Yoon H.S."/>
        </authorList>
    </citation>
    <scope>NUCLEOTIDE SEQUENCE [LARGE SCALE GENOMIC DNA]</scope>
    <source>
        <strain evidence="3 4">108.79 E11</strain>
    </source>
</reference>
<proteinExistence type="predicted"/>
<organism evidence="3 4">
    <name type="scientific">Galdieria yellowstonensis</name>
    <dbReference type="NCBI Taxonomy" id="3028027"/>
    <lineage>
        <taxon>Eukaryota</taxon>
        <taxon>Rhodophyta</taxon>
        <taxon>Bangiophyceae</taxon>
        <taxon>Galdieriales</taxon>
        <taxon>Galdieriaceae</taxon>
        <taxon>Galdieria</taxon>
    </lineage>
</organism>
<evidence type="ECO:0000259" key="2">
    <source>
        <dbReference type="PROSITE" id="PS50006"/>
    </source>
</evidence>
<dbReference type="CDD" id="cd00060">
    <property type="entry name" value="FHA"/>
    <property type="match status" value="1"/>
</dbReference>
<dbReference type="PANTHER" id="PTHR23308">
    <property type="entry name" value="NUCLEAR INHIBITOR OF PROTEIN PHOSPHATASE-1"/>
    <property type="match status" value="1"/>
</dbReference>
<feature type="region of interest" description="Disordered" evidence="1">
    <location>
        <begin position="238"/>
        <end position="286"/>
    </location>
</feature>
<feature type="domain" description="FHA" evidence="2">
    <location>
        <begin position="43"/>
        <end position="102"/>
    </location>
</feature>
<gene>
    <name evidence="3" type="ORF">GAYE_SCF05G2596</name>
</gene>
<feature type="compositionally biased region" description="Acidic residues" evidence="1">
    <location>
        <begin position="273"/>
        <end position="283"/>
    </location>
</feature>
<accession>A0AAV9IBI0</accession>
<name>A0AAV9IBI0_9RHOD</name>
<feature type="compositionally biased region" description="Acidic residues" evidence="1">
    <location>
        <begin position="246"/>
        <end position="256"/>
    </location>
</feature>
<dbReference type="AlphaFoldDB" id="A0AAV9IBI0"/>
<comment type="caution">
    <text evidence="3">The sequence shown here is derived from an EMBL/GenBank/DDBJ whole genome shotgun (WGS) entry which is preliminary data.</text>
</comment>
<keyword evidence="4" id="KW-1185">Reference proteome</keyword>
<dbReference type="Pfam" id="PF00498">
    <property type="entry name" value="FHA"/>
    <property type="match status" value="1"/>
</dbReference>
<dbReference type="InterPro" id="IPR050923">
    <property type="entry name" value="Cell_Proc_Reg/RNA_Proc"/>
</dbReference>
<dbReference type="InterPro" id="IPR000253">
    <property type="entry name" value="FHA_dom"/>
</dbReference>
<dbReference type="Proteomes" id="UP001300502">
    <property type="component" value="Unassembled WGS sequence"/>
</dbReference>
<dbReference type="InterPro" id="IPR008984">
    <property type="entry name" value="SMAD_FHA_dom_sf"/>
</dbReference>
<dbReference type="SMART" id="SM00240">
    <property type="entry name" value="FHA"/>
    <property type="match status" value="1"/>
</dbReference>
<feature type="region of interest" description="Disordered" evidence="1">
    <location>
        <begin position="144"/>
        <end position="171"/>
    </location>
</feature>
<sequence>MGKRKRHSHREEESGRQAFFIVFKSLQGPFKGKKFEIPEWKPVIFKRSETSLTPSFHKRLGEVCLPDPDVSRLHAKVSFKGGRFGIVDLGSLNGTFLNDKRLSAERVPLDEPVVLSNGDKIVIGQSVFQVSIYKRFATLSEELEYEQGQDSGKEKRRVSKEQRAGTVPKRHIRIADLPVSQREALEKRLAREEEEEESAGGRERNVFVDGLLPNKDTISRTILSVLAYNRRLDDVQNAYDEHSDSSSEEEEEEEEEKNSSISVSDTSFSNEDSSCEEENDEDSSWARIRRTAENRLNSYIEFTDAYKNNREQASRLRLKQGNVEYAKDETVQDP</sequence>
<dbReference type="PROSITE" id="PS50006">
    <property type="entry name" value="FHA_DOMAIN"/>
    <property type="match status" value="1"/>
</dbReference>
<evidence type="ECO:0000313" key="3">
    <source>
        <dbReference type="EMBL" id="KAK4524693.1"/>
    </source>
</evidence>
<evidence type="ECO:0000256" key="1">
    <source>
        <dbReference type="SAM" id="MobiDB-lite"/>
    </source>
</evidence>
<evidence type="ECO:0000313" key="4">
    <source>
        <dbReference type="Proteomes" id="UP001300502"/>
    </source>
</evidence>
<feature type="compositionally biased region" description="Low complexity" evidence="1">
    <location>
        <begin position="259"/>
        <end position="272"/>
    </location>
</feature>
<dbReference type="EMBL" id="JANCYU010000025">
    <property type="protein sequence ID" value="KAK4524693.1"/>
    <property type="molecule type" value="Genomic_DNA"/>
</dbReference>
<protein>
    <recommendedName>
        <fullName evidence="2">FHA domain-containing protein</fullName>
    </recommendedName>
</protein>